<dbReference type="Pfam" id="PF03102">
    <property type="entry name" value="NeuB"/>
    <property type="match status" value="1"/>
</dbReference>
<dbReference type="Proteomes" id="UP000177894">
    <property type="component" value="Chromosome"/>
</dbReference>
<accession>A0AAC9WHD3</accession>
<dbReference type="Gene3D" id="3.20.20.70">
    <property type="entry name" value="Aldolase class I"/>
    <property type="match status" value="1"/>
</dbReference>
<protein>
    <submittedName>
        <fullName evidence="3">N,N'-diacetyllegionaminic acid synthase</fullName>
        <ecNumber evidence="3">2.5.1.101</ecNumber>
    </submittedName>
</protein>
<dbReference type="EC" id="2.5.1.101" evidence="3"/>
<dbReference type="GO" id="GO:0016051">
    <property type="term" value="P:carbohydrate biosynthetic process"/>
    <property type="evidence" value="ECO:0007669"/>
    <property type="project" value="InterPro"/>
</dbReference>
<dbReference type="Gene3D" id="3.90.1210.10">
    <property type="entry name" value="Antifreeze-like/N-acetylneuraminic acid synthase C-terminal domain"/>
    <property type="match status" value="1"/>
</dbReference>
<dbReference type="EMBL" id="CP020559">
    <property type="protein sequence ID" value="ARE88816.1"/>
    <property type="molecule type" value="Genomic_DNA"/>
</dbReference>
<dbReference type="PANTHER" id="PTHR42966">
    <property type="entry name" value="N-ACETYLNEURAMINATE SYNTHASE"/>
    <property type="match status" value="1"/>
</dbReference>
<evidence type="ECO:0000259" key="1">
    <source>
        <dbReference type="PROSITE" id="PS50844"/>
    </source>
</evidence>
<name>A0AAC9WHD3_9CLOT</name>
<dbReference type="InterPro" id="IPR013132">
    <property type="entry name" value="PseI/NeuA/B-like_N"/>
</dbReference>
<evidence type="ECO:0000313" key="2">
    <source>
        <dbReference type="EMBL" id="AOY78162.1"/>
    </source>
</evidence>
<dbReference type="Proteomes" id="UP000192478">
    <property type="component" value="Chromosome"/>
</dbReference>
<keyword evidence="3" id="KW-0808">Transferase</keyword>
<dbReference type="SUPFAM" id="SSF51569">
    <property type="entry name" value="Aldolase"/>
    <property type="match status" value="1"/>
</dbReference>
<dbReference type="GO" id="GO:0047444">
    <property type="term" value="F:N-acylneuraminate-9-phosphate synthase activity"/>
    <property type="evidence" value="ECO:0007669"/>
    <property type="project" value="TreeGrafter"/>
</dbReference>
<dbReference type="AlphaFoldDB" id="A0AAC9WHD3"/>
<feature type="domain" description="AFP-like" evidence="1">
    <location>
        <begin position="154"/>
        <end position="205"/>
    </location>
</feature>
<dbReference type="CDD" id="cd11615">
    <property type="entry name" value="SAF_NeuB_like"/>
    <property type="match status" value="1"/>
</dbReference>
<dbReference type="PANTHER" id="PTHR42966:SF1">
    <property type="entry name" value="SIALIC ACID SYNTHASE"/>
    <property type="match status" value="1"/>
</dbReference>
<dbReference type="Pfam" id="PF08666">
    <property type="entry name" value="SAF"/>
    <property type="match status" value="1"/>
</dbReference>
<dbReference type="InterPro" id="IPR057736">
    <property type="entry name" value="SAF_PseI/NeuA/NeuB"/>
</dbReference>
<reference evidence="3 5" key="2">
    <citation type="submission" date="2017-03" db="EMBL/GenBank/DDBJ databases">
        <title>Complete sequence of Clostridium formicaceticum DSM 92.</title>
        <authorList>
            <person name="Poehlein A."/>
            <person name="Karl M."/>
            <person name="Bengelsdorf F.R."/>
            <person name="Duerre P."/>
            <person name="Daniel R."/>
        </authorList>
    </citation>
    <scope>NUCLEOTIDE SEQUENCE [LARGE SCALE GENOMIC DNA]</scope>
    <source>
        <strain evidence="3 5">DSM 92</strain>
    </source>
</reference>
<dbReference type="KEGG" id="cfm:BJL90_21230"/>
<evidence type="ECO:0000313" key="4">
    <source>
        <dbReference type="Proteomes" id="UP000177894"/>
    </source>
</evidence>
<dbReference type="RefSeq" id="WP_070972836.1">
    <property type="nucleotide sequence ID" value="NZ_CP017603.1"/>
</dbReference>
<dbReference type="InterPro" id="IPR013785">
    <property type="entry name" value="Aldolase_TIM"/>
</dbReference>
<sequence length="205" mass="22694">MNRRVYVIAEIGVNHAVPSREAFKKAYYSEAGQKLLYKNVSLLHCTTAYPAAFEESNLRALKTLYQCFRLPVGYSDHTLGIAVALAAVALGAVVIEKHITLNRNLPGPDHKASLEPKVFYQMVQGIRQIEKALGSSQKKPTSSELENQKVVRKSIVTAGNIQKGELFTEENLTIKRPAEGLSPLGFWDILGKTAPKSYQKNEVIP</sequence>
<dbReference type="PROSITE" id="PS50844">
    <property type="entry name" value="AFP_LIKE"/>
    <property type="match status" value="1"/>
</dbReference>
<evidence type="ECO:0000313" key="3">
    <source>
        <dbReference type="EMBL" id="ARE88816.1"/>
    </source>
</evidence>
<dbReference type="InterPro" id="IPR013974">
    <property type="entry name" value="SAF"/>
</dbReference>
<organism evidence="3 5">
    <name type="scientific">Clostridium formicaceticum</name>
    <dbReference type="NCBI Taxonomy" id="1497"/>
    <lineage>
        <taxon>Bacteria</taxon>
        <taxon>Bacillati</taxon>
        <taxon>Bacillota</taxon>
        <taxon>Clostridia</taxon>
        <taxon>Eubacteriales</taxon>
        <taxon>Clostridiaceae</taxon>
        <taxon>Clostridium</taxon>
    </lineage>
</organism>
<evidence type="ECO:0000313" key="5">
    <source>
        <dbReference type="Proteomes" id="UP000192478"/>
    </source>
</evidence>
<dbReference type="EMBL" id="CP017603">
    <property type="protein sequence ID" value="AOY78162.1"/>
    <property type="molecule type" value="Genomic_DNA"/>
</dbReference>
<dbReference type="InterPro" id="IPR036732">
    <property type="entry name" value="AFP_Neu5c_C_sf"/>
</dbReference>
<proteinExistence type="predicted"/>
<keyword evidence="4" id="KW-1185">Reference proteome</keyword>
<dbReference type="InterPro" id="IPR006190">
    <property type="entry name" value="SAF_AFP_Neu5Ac"/>
</dbReference>
<dbReference type="InterPro" id="IPR051690">
    <property type="entry name" value="PseI-like"/>
</dbReference>
<dbReference type="SUPFAM" id="SSF51269">
    <property type="entry name" value="AFP III-like domain"/>
    <property type="match status" value="1"/>
</dbReference>
<gene>
    <name evidence="3" type="primary">legI_2</name>
    <name evidence="2" type="ORF">BJL90_21230</name>
    <name evidence="3" type="ORF">CLFO_32220</name>
</gene>
<reference evidence="2 4" key="1">
    <citation type="submission" date="2016-10" db="EMBL/GenBank/DDBJ databases">
        <title>Complete Genome Sequence of Acetogen Clostridium formicoaceticum ATCC 27076.</title>
        <authorList>
            <person name="Bao T."/>
            <person name="Cheng C."/>
            <person name="Zhao J."/>
            <person name="Yang S.-T."/>
            <person name="Wang J."/>
            <person name="Wang M."/>
        </authorList>
    </citation>
    <scope>NUCLEOTIDE SEQUENCE [LARGE SCALE GENOMIC DNA]</scope>
    <source>
        <strain evidence="2 4">ATCC 27076</strain>
    </source>
</reference>